<proteinExistence type="predicted"/>
<organism evidence="1 2">
    <name type="scientific">Amycolatopsis endophytica</name>
    <dbReference type="NCBI Taxonomy" id="860233"/>
    <lineage>
        <taxon>Bacteria</taxon>
        <taxon>Bacillati</taxon>
        <taxon>Actinomycetota</taxon>
        <taxon>Actinomycetes</taxon>
        <taxon>Pseudonocardiales</taxon>
        <taxon>Pseudonocardiaceae</taxon>
        <taxon>Amycolatopsis</taxon>
    </lineage>
</organism>
<evidence type="ECO:0000313" key="2">
    <source>
        <dbReference type="Proteomes" id="UP000549616"/>
    </source>
</evidence>
<gene>
    <name evidence="1" type="ORF">HNR02_007008</name>
</gene>
<dbReference type="Proteomes" id="UP000549616">
    <property type="component" value="Unassembled WGS sequence"/>
</dbReference>
<dbReference type="AlphaFoldDB" id="A0A853BE42"/>
<accession>A0A853BE42</accession>
<reference evidence="1 2" key="1">
    <citation type="submission" date="2020-07" db="EMBL/GenBank/DDBJ databases">
        <title>Sequencing the genomes of 1000 actinobacteria strains.</title>
        <authorList>
            <person name="Klenk H.-P."/>
        </authorList>
    </citation>
    <scope>NUCLEOTIDE SEQUENCE [LARGE SCALE GENOMIC DNA]</scope>
    <source>
        <strain evidence="1 2">DSM 104006</strain>
    </source>
</reference>
<sequence length="39" mass="4286">MFDRTDAARRPKMPALDARDSSVFCAAMRARAPRSSDSA</sequence>
<keyword evidence="2" id="KW-1185">Reference proteome</keyword>
<name>A0A853BE42_9PSEU</name>
<comment type="caution">
    <text evidence="1">The sequence shown here is derived from an EMBL/GenBank/DDBJ whole genome shotgun (WGS) entry which is preliminary data.</text>
</comment>
<protein>
    <submittedName>
        <fullName evidence="1">Uncharacterized protein</fullName>
    </submittedName>
</protein>
<evidence type="ECO:0000313" key="1">
    <source>
        <dbReference type="EMBL" id="NYI93633.1"/>
    </source>
</evidence>
<dbReference type="EMBL" id="JACCFK010000002">
    <property type="protein sequence ID" value="NYI93633.1"/>
    <property type="molecule type" value="Genomic_DNA"/>
</dbReference>